<dbReference type="EC" id="3.6.5.2" evidence="3"/>
<dbReference type="Pfam" id="PF00071">
    <property type="entry name" value="Ras"/>
    <property type="match status" value="1"/>
</dbReference>
<evidence type="ECO:0000313" key="10">
    <source>
        <dbReference type="Proteomes" id="UP000515135"/>
    </source>
</evidence>
<dbReference type="GO" id="GO:0005525">
    <property type="term" value="F:GTP binding"/>
    <property type="evidence" value="ECO:0007669"/>
    <property type="project" value="UniProtKB-KW"/>
</dbReference>
<keyword evidence="6" id="KW-0378">Hydrolase</keyword>
<protein>
    <recommendedName>
        <fullName evidence="9">Ras-related and estrogen-regulated growth inhibitor</fullName>
        <ecNumber evidence="3">3.6.5.2</ecNumber>
    </recommendedName>
</protein>
<dbReference type="PROSITE" id="PS51419">
    <property type="entry name" value="RAB"/>
    <property type="match status" value="1"/>
</dbReference>
<dbReference type="KEGG" id="bbel:109469153"/>
<evidence type="ECO:0000256" key="3">
    <source>
        <dbReference type="ARBA" id="ARBA00011984"/>
    </source>
</evidence>
<evidence type="ECO:0000256" key="4">
    <source>
        <dbReference type="ARBA" id="ARBA00022490"/>
    </source>
</evidence>
<dbReference type="SMART" id="SM00173">
    <property type="entry name" value="RAS"/>
    <property type="match status" value="1"/>
</dbReference>
<keyword evidence="4" id="KW-0963">Cytoplasm</keyword>
<dbReference type="InterPro" id="IPR051065">
    <property type="entry name" value="Ras-related_GTPase"/>
</dbReference>
<dbReference type="SUPFAM" id="SSF52540">
    <property type="entry name" value="P-loop containing nucleoside triphosphate hydrolases"/>
    <property type="match status" value="1"/>
</dbReference>
<keyword evidence="5" id="KW-0547">Nucleotide-binding</keyword>
<evidence type="ECO:0000256" key="8">
    <source>
        <dbReference type="ARBA" id="ARBA00048098"/>
    </source>
</evidence>
<dbReference type="SMART" id="SM00174">
    <property type="entry name" value="RHO"/>
    <property type="match status" value="1"/>
</dbReference>
<dbReference type="RefSeq" id="XP_019623118.1">
    <property type="nucleotide sequence ID" value="XM_019767559.1"/>
</dbReference>
<comment type="catalytic activity">
    <reaction evidence="8">
        <text>GTP + H2O = GDP + phosphate + H(+)</text>
        <dbReference type="Rhea" id="RHEA:19669"/>
        <dbReference type="ChEBI" id="CHEBI:15377"/>
        <dbReference type="ChEBI" id="CHEBI:15378"/>
        <dbReference type="ChEBI" id="CHEBI:37565"/>
        <dbReference type="ChEBI" id="CHEBI:43474"/>
        <dbReference type="ChEBI" id="CHEBI:58189"/>
        <dbReference type="EC" id="3.6.5.2"/>
    </reaction>
</comment>
<reference evidence="11" key="1">
    <citation type="submission" date="2025-08" db="UniProtKB">
        <authorList>
            <consortium name="RefSeq"/>
        </authorList>
    </citation>
    <scope>IDENTIFICATION</scope>
    <source>
        <tissue evidence="11">Gonad</tissue>
    </source>
</reference>
<dbReference type="OrthoDB" id="18798at2759"/>
<dbReference type="PROSITE" id="PS51420">
    <property type="entry name" value="RHO"/>
    <property type="match status" value="1"/>
</dbReference>
<dbReference type="InterPro" id="IPR005225">
    <property type="entry name" value="Small_GTP-bd"/>
</dbReference>
<dbReference type="InterPro" id="IPR027417">
    <property type="entry name" value="P-loop_NTPase"/>
</dbReference>
<dbReference type="GeneID" id="109469153"/>
<organism evidence="10 11">
    <name type="scientific">Branchiostoma belcheri</name>
    <name type="common">Amphioxus</name>
    <dbReference type="NCBI Taxonomy" id="7741"/>
    <lineage>
        <taxon>Eukaryota</taxon>
        <taxon>Metazoa</taxon>
        <taxon>Chordata</taxon>
        <taxon>Cephalochordata</taxon>
        <taxon>Leptocardii</taxon>
        <taxon>Amphioxiformes</taxon>
        <taxon>Branchiostomatidae</taxon>
        <taxon>Branchiostoma</taxon>
    </lineage>
</organism>
<dbReference type="Proteomes" id="UP000515135">
    <property type="component" value="Unplaced"/>
</dbReference>
<dbReference type="PANTHER" id="PTHR45704">
    <property type="entry name" value="RAS-LIKE FAMILY MEMBER 11"/>
    <property type="match status" value="1"/>
</dbReference>
<comment type="similarity">
    <text evidence="2">Belongs to the small GTPase superfamily. Ras family.</text>
</comment>
<keyword evidence="7" id="KW-0342">GTP-binding</keyword>
<dbReference type="PROSITE" id="PS51421">
    <property type="entry name" value="RAS"/>
    <property type="match status" value="1"/>
</dbReference>
<keyword evidence="10" id="KW-1185">Reference proteome</keyword>
<evidence type="ECO:0000256" key="1">
    <source>
        <dbReference type="ARBA" id="ARBA00004496"/>
    </source>
</evidence>
<dbReference type="NCBIfam" id="TIGR00231">
    <property type="entry name" value="small_GTP"/>
    <property type="match status" value="1"/>
</dbReference>
<evidence type="ECO:0000256" key="2">
    <source>
        <dbReference type="ARBA" id="ARBA00008344"/>
    </source>
</evidence>
<dbReference type="Gene3D" id="3.40.50.300">
    <property type="entry name" value="P-loop containing nucleotide triphosphate hydrolases"/>
    <property type="match status" value="1"/>
</dbReference>
<comment type="subcellular location">
    <subcellularLocation>
        <location evidence="1">Cytoplasm</location>
    </subcellularLocation>
</comment>
<accession>A0A6P4YFA2</accession>
<evidence type="ECO:0000256" key="9">
    <source>
        <dbReference type="ARBA" id="ARBA00071660"/>
    </source>
</evidence>
<sequence length="213" mass="24553">MMNNHQRSASGAKVPDVKLVVMGRMGVGKSALVVRYLTRRFIWEYDPTLEFSYKHQTLVDDDVVSMEIFDTAGQLYGDNRRQWEGHVRWGDGFLLVYSVTDKQSFHDVGRMKEFLDEAKKPRNVTAVILANKMDLNHERCITTDEGEKLAQELSCGYFEGSALLGDGVISEAIEELCREVRRRKMMENRTRRRSSSQMAKQVFSRVLTKIYNS</sequence>
<dbReference type="AlphaFoldDB" id="A0A6P4YFA2"/>
<proteinExistence type="inferred from homology"/>
<evidence type="ECO:0000256" key="7">
    <source>
        <dbReference type="ARBA" id="ARBA00023134"/>
    </source>
</evidence>
<dbReference type="SMART" id="SM00175">
    <property type="entry name" value="RAB"/>
    <property type="match status" value="1"/>
</dbReference>
<name>A0A6P4YFA2_BRABE</name>
<dbReference type="GO" id="GO:0005737">
    <property type="term" value="C:cytoplasm"/>
    <property type="evidence" value="ECO:0007669"/>
    <property type="project" value="UniProtKB-SubCell"/>
</dbReference>
<dbReference type="GO" id="GO:0003925">
    <property type="term" value="F:G protein activity"/>
    <property type="evidence" value="ECO:0007669"/>
    <property type="project" value="UniProtKB-EC"/>
</dbReference>
<dbReference type="FunFam" id="3.40.50.300:FF:000942">
    <property type="entry name" value="Ras-related and estrogen-regulated growth inhibitor"/>
    <property type="match status" value="1"/>
</dbReference>
<evidence type="ECO:0000313" key="11">
    <source>
        <dbReference type="RefSeq" id="XP_019623118.1"/>
    </source>
</evidence>
<gene>
    <name evidence="11" type="primary">LOC109469153</name>
</gene>
<dbReference type="PRINTS" id="PR00449">
    <property type="entry name" value="RASTRNSFRMNG"/>
</dbReference>
<evidence type="ECO:0000256" key="6">
    <source>
        <dbReference type="ARBA" id="ARBA00022801"/>
    </source>
</evidence>
<dbReference type="InterPro" id="IPR001806">
    <property type="entry name" value="Small_GTPase"/>
</dbReference>
<evidence type="ECO:0000256" key="5">
    <source>
        <dbReference type="ARBA" id="ARBA00022741"/>
    </source>
</evidence>